<dbReference type="Proteomes" id="UP001168098">
    <property type="component" value="Unassembled WGS sequence"/>
</dbReference>
<accession>A0AA38Z0G4</accession>
<evidence type="ECO:0000313" key="1">
    <source>
        <dbReference type="EMBL" id="KAJ9680100.1"/>
    </source>
</evidence>
<dbReference type="AlphaFoldDB" id="A0AA38Z0G4"/>
<proteinExistence type="predicted"/>
<name>A0AA38Z0G4_VITRO</name>
<reference evidence="1 2" key="1">
    <citation type="journal article" date="2023" name="BMC Biotechnol.">
        <title>Vitis rotundifolia cv Carlos genome sequencing.</title>
        <authorList>
            <person name="Huff M."/>
            <person name="Hulse-Kemp A."/>
            <person name="Scheffler B."/>
            <person name="Youngblood R."/>
            <person name="Simpson S."/>
            <person name="Babiker E."/>
            <person name="Staton M."/>
        </authorList>
    </citation>
    <scope>NUCLEOTIDE SEQUENCE [LARGE SCALE GENOMIC DNA]</scope>
    <source>
        <tissue evidence="1">Leaf</tissue>
    </source>
</reference>
<dbReference type="EMBL" id="JARBHA010000015">
    <property type="protein sequence ID" value="KAJ9680100.1"/>
    <property type="molecule type" value="Genomic_DNA"/>
</dbReference>
<organism evidence="1 2">
    <name type="scientific">Vitis rotundifolia</name>
    <name type="common">Muscadine grape</name>
    <dbReference type="NCBI Taxonomy" id="103349"/>
    <lineage>
        <taxon>Eukaryota</taxon>
        <taxon>Viridiplantae</taxon>
        <taxon>Streptophyta</taxon>
        <taxon>Embryophyta</taxon>
        <taxon>Tracheophyta</taxon>
        <taxon>Spermatophyta</taxon>
        <taxon>Magnoliopsida</taxon>
        <taxon>eudicotyledons</taxon>
        <taxon>Gunneridae</taxon>
        <taxon>Pentapetalae</taxon>
        <taxon>rosids</taxon>
        <taxon>Vitales</taxon>
        <taxon>Vitaceae</taxon>
        <taxon>Viteae</taxon>
        <taxon>Vitis</taxon>
    </lineage>
</organism>
<protein>
    <submittedName>
        <fullName evidence="1">Uncharacterized protein</fullName>
    </submittedName>
</protein>
<dbReference type="Pfam" id="PF14299">
    <property type="entry name" value="PP2"/>
    <property type="match status" value="1"/>
</dbReference>
<comment type="caution">
    <text evidence="1">The sequence shown here is derived from an EMBL/GenBank/DDBJ whole genome shotgun (WGS) entry which is preliminary data.</text>
</comment>
<keyword evidence="2" id="KW-1185">Reference proteome</keyword>
<dbReference type="InterPro" id="IPR025886">
    <property type="entry name" value="PP2-like"/>
</dbReference>
<gene>
    <name evidence="1" type="ORF">PVL29_019399</name>
</gene>
<sequence>MIRGEWIELNVGSFRMVKGETGEECFDLYKHGGHPENRELYFGLCEHGGHWKTGLIIKGVILRARN</sequence>
<evidence type="ECO:0000313" key="2">
    <source>
        <dbReference type="Proteomes" id="UP001168098"/>
    </source>
</evidence>